<dbReference type="EMBL" id="JAJDKZ010000017">
    <property type="protein sequence ID" value="MCB8610376.1"/>
    <property type="molecule type" value="Genomic_DNA"/>
</dbReference>
<evidence type="ECO:0000313" key="3">
    <source>
        <dbReference type="Proteomes" id="UP001198439"/>
    </source>
</evidence>
<evidence type="ECO:0000313" key="2">
    <source>
        <dbReference type="EMBL" id="MCB8610376.1"/>
    </source>
</evidence>
<protein>
    <submittedName>
        <fullName evidence="2">Uncharacterized protein</fullName>
    </submittedName>
</protein>
<organism evidence="2 3">
    <name type="scientific">Faecalibacillus faecis</name>
    <dbReference type="NCBI Taxonomy" id="1982628"/>
    <lineage>
        <taxon>Bacteria</taxon>
        <taxon>Bacillati</taxon>
        <taxon>Bacillota</taxon>
        <taxon>Erysipelotrichia</taxon>
        <taxon>Erysipelotrichales</taxon>
        <taxon>Coprobacillaceae</taxon>
        <taxon>Faecalibacillus</taxon>
    </lineage>
</organism>
<evidence type="ECO:0000256" key="1">
    <source>
        <dbReference type="SAM" id="Coils"/>
    </source>
</evidence>
<name>A0AAW4VQG6_9FIRM</name>
<keyword evidence="1" id="KW-0175">Coiled coil</keyword>
<dbReference type="RefSeq" id="WP_227279585.1">
    <property type="nucleotide sequence ID" value="NZ_JAJDKR010000016.1"/>
</dbReference>
<dbReference type="AlphaFoldDB" id="A0AAW4VQG6"/>
<accession>A0AAW4VQG6</accession>
<proteinExistence type="predicted"/>
<gene>
    <name evidence="2" type="ORF">LJD69_07185</name>
</gene>
<comment type="caution">
    <text evidence="2">The sequence shown here is derived from an EMBL/GenBank/DDBJ whole genome shotgun (WGS) entry which is preliminary data.</text>
</comment>
<reference evidence="2" key="1">
    <citation type="submission" date="2021-10" db="EMBL/GenBank/DDBJ databases">
        <title>Collection of gut derived symbiotic bacterial strains cultured from healthy donors.</title>
        <authorList>
            <person name="Lin H."/>
            <person name="Littmann E."/>
            <person name="Kohout C."/>
            <person name="Pamer E.G."/>
        </authorList>
    </citation>
    <scope>NUCLEOTIDE SEQUENCE</scope>
    <source>
        <strain evidence="2">DFI.4.48</strain>
    </source>
</reference>
<sequence>MAIGRITYPDKIDYRQEGQDDRYKITAENMNEIKRTFNDSAEGIEEAMNNVNQDIAKSEKLRTNLTKQAKDMQTQLTASIGKAGKYKIENGKLYLTDANGSFGEGIELPAQSSVFINGIVQGTLNLNTSRDSSVNKVAVQMIDAKGNVVMVETTADQVYTKEGLTLESLLNNAIFVLEDSDGITHCGDYERYVKFITEGK</sequence>
<dbReference type="Proteomes" id="UP001198439">
    <property type="component" value="Unassembled WGS sequence"/>
</dbReference>
<feature type="coiled-coil region" evidence="1">
    <location>
        <begin position="41"/>
        <end position="75"/>
    </location>
</feature>